<comment type="caution">
    <text evidence="1">The sequence shown here is derived from an EMBL/GenBank/DDBJ whole genome shotgun (WGS) entry which is preliminary data.</text>
</comment>
<organism evidence="1 2">
    <name type="scientific">Brassica cretica</name>
    <name type="common">Mustard</name>
    <dbReference type="NCBI Taxonomy" id="69181"/>
    <lineage>
        <taxon>Eukaryota</taxon>
        <taxon>Viridiplantae</taxon>
        <taxon>Streptophyta</taxon>
        <taxon>Embryophyta</taxon>
        <taxon>Tracheophyta</taxon>
        <taxon>Spermatophyta</taxon>
        <taxon>Magnoliopsida</taxon>
        <taxon>eudicotyledons</taxon>
        <taxon>Gunneridae</taxon>
        <taxon>Pentapetalae</taxon>
        <taxon>rosids</taxon>
        <taxon>malvids</taxon>
        <taxon>Brassicales</taxon>
        <taxon>Brassicaceae</taxon>
        <taxon>Brassiceae</taxon>
        <taxon>Brassica</taxon>
    </lineage>
</organism>
<keyword evidence="2" id="KW-1185">Reference proteome</keyword>
<evidence type="ECO:0000313" key="2">
    <source>
        <dbReference type="Proteomes" id="UP000266723"/>
    </source>
</evidence>
<evidence type="ECO:0000313" key="1">
    <source>
        <dbReference type="EMBL" id="KAF3582528.1"/>
    </source>
</evidence>
<protein>
    <submittedName>
        <fullName evidence="1">Uncharacterized protein</fullName>
    </submittedName>
</protein>
<name>A0ABQ7DWT1_BRACR</name>
<dbReference type="Proteomes" id="UP000266723">
    <property type="component" value="Unassembled WGS sequence"/>
</dbReference>
<gene>
    <name evidence="1" type="ORF">DY000_02030683</name>
</gene>
<dbReference type="EMBL" id="QGKV02000649">
    <property type="protein sequence ID" value="KAF3582528.1"/>
    <property type="molecule type" value="Genomic_DNA"/>
</dbReference>
<sequence length="77" mass="9088">MSARRDVLWTSYQDRNQWREAVLDDNDLTTHEEWMLVYVIAMNIGRAFLVRDELTNGFKLGLQSLNLESLENPFLDI</sequence>
<proteinExistence type="predicted"/>
<reference evidence="1 2" key="1">
    <citation type="journal article" date="2020" name="BMC Genomics">
        <title>Intraspecific diversification of the crop wild relative Brassica cretica Lam. using demographic model selection.</title>
        <authorList>
            <person name="Kioukis A."/>
            <person name="Michalopoulou V.A."/>
            <person name="Briers L."/>
            <person name="Pirintsos S."/>
            <person name="Studholme D.J."/>
            <person name="Pavlidis P."/>
            <person name="Sarris P.F."/>
        </authorList>
    </citation>
    <scope>NUCLEOTIDE SEQUENCE [LARGE SCALE GENOMIC DNA]</scope>
    <source>
        <strain evidence="2">cv. PFS-1207/04</strain>
    </source>
</reference>
<accession>A0ABQ7DWT1</accession>